<dbReference type="InterPro" id="IPR032696">
    <property type="entry name" value="SQ_cyclase_C"/>
</dbReference>
<dbReference type="KEGG" id="tsph:KIH39_00860"/>
<feature type="domain" description="Squalene cyclase C-terminal" evidence="4">
    <location>
        <begin position="287"/>
        <end position="524"/>
    </location>
</feature>
<dbReference type="AlphaFoldDB" id="A0A8E6B741"/>
<feature type="domain" description="Squalene cyclase N-terminal" evidence="5">
    <location>
        <begin position="12"/>
        <end position="228"/>
    </location>
</feature>
<dbReference type="PANTHER" id="PTHR11764:SF20">
    <property type="entry name" value="LANOSTEROL SYNTHASE"/>
    <property type="match status" value="1"/>
</dbReference>
<dbReference type="Pfam" id="PF13249">
    <property type="entry name" value="SQHop_cyclase_N"/>
    <property type="match status" value="1"/>
</dbReference>
<dbReference type="Pfam" id="PF13243">
    <property type="entry name" value="SQHop_cyclase_C"/>
    <property type="match status" value="1"/>
</dbReference>
<sequence>MDTERIERAYRQVRDALLFERLPEGYWVGELSSSALSTATAVAALALIDRRNTQTVHRDLIARGIRWLVDDQNEDGGWGDTDRSFSNISTTMLCRAAFHICGEADSQRPTLNRCEFWLNENYGSTPEELAEAIRRRYGKDRTFAVPILTMCALAGLVNWDEIPRLPFELACLPQSWYRFARLPVVSYALPALIAIGQVVHHHRRKWNPLTTSLRWLARRPSLKVLRKIQPSTGGYLEATPLTSFVVMSLAVLRGNKNAQQVMEEGVRFIERSVRTDGSWAIDSNLSVWVTTLTVNALDRAKDLKSLPEKQKLMEWLLAQQSKSRHPFTGADPGGWGWSHLAGSVPDCDDTPGAKLALQALLNVSQGEIPESLGREVVQSVELSEKWIEGLQNRDGGWPTFCRGWGKLPFDRSGCDLTAHVLRNPFWWNTRMSRPPTESSVLENKSFRRGFDYLKLQQSYEGSWLPLWFGNQHTEDESNPVYGTARVLAAYQSLDAVTEEIELGLNFLIKNQNPDGGWGGAIGTPSSIEETALVVEIFAVWSRDFVHLMEPLEKGVDYLCSQVEKGGYLYATPIGFYFAKLWYYEKLYPMIFATAALGAALRLPKSS</sequence>
<dbReference type="GO" id="GO:0016866">
    <property type="term" value="F:intramolecular transferase activity"/>
    <property type="evidence" value="ECO:0007669"/>
    <property type="project" value="InterPro"/>
</dbReference>
<gene>
    <name evidence="6" type="ORF">KIH39_00860</name>
</gene>
<dbReference type="SUPFAM" id="SSF48239">
    <property type="entry name" value="Terpenoid cyclases/Protein prenyltransferases"/>
    <property type="match status" value="2"/>
</dbReference>
<dbReference type="GO" id="GO:0016104">
    <property type="term" value="P:triterpenoid biosynthetic process"/>
    <property type="evidence" value="ECO:0007669"/>
    <property type="project" value="InterPro"/>
</dbReference>
<dbReference type="Proteomes" id="UP000676194">
    <property type="component" value="Chromosome"/>
</dbReference>
<evidence type="ECO:0000256" key="2">
    <source>
        <dbReference type="ARBA" id="ARBA00009755"/>
    </source>
</evidence>
<evidence type="ECO:0000256" key="1">
    <source>
        <dbReference type="ARBA" id="ARBA00004999"/>
    </source>
</evidence>
<keyword evidence="3" id="KW-0677">Repeat</keyword>
<keyword evidence="7" id="KW-1185">Reference proteome</keyword>
<dbReference type="InterPro" id="IPR018333">
    <property type="entry name" value="Squalene_cyclase"/>
</dbReference>
<organism evidence="6 7">
    <name type="scientific">Telmatocola sphagniphila</name>
    <dbReference type="NCBI Taxonomy" id="1123043"/>
    <lineage>
        <taxon>Bacteria</taxon>
        <taxon>Pseudomonadati</taxon>
        <taxon>Planctomycetota</taxon>
        <taxon>Planctomycetia</taxon>
        <taxon>Gemmatales</taxon>
        <taxon>Gemmataceae</taxon>
    </lineage>
</organism>
<evidence type="ECO:0000259" key="5">
    <source>
        <dbReference type="Pfam" id="PF13249"/>
    </source>
</evidence>
<comment type="pathway">
    <text evidence="1">Secondary metabolite biosynthesis; hopanoid biosynthesis.</text>
</comment>
<dbReference type="GO" id="GO:0005811">
    <property type="term" value="C:lipid droplet"/>
    <property type="evidence" value="ECO:0007669"/>
    <property type="project" value="InterPro"/>
</dbReference>
<proteinExistence type="inferred from homology"/>
<accession>A0A8E6B741</accession>
<dbReference type="EMBL" id="CP074694">
    <property type="protein sequence ID" value="QVL32499.1"/>
    <property type="molecule type" value="Genomic_DNA"/>
</dbReference>
<name>A0A8E6B741_9BACT</name>
<dbReference type="InterPro" id="IPR008930">
    <property type="entry name" value="Terpenoid_cyclase/PrenylTrfase"/>
</dbReference>
<dbReference type="UniPathway" id="UPA00337"/>
<dbReference type="InterPro" id="IPR032697">
    <property type="entry name" value="SQ_cyclase_N"/>
</dbReference>
<comment type="similarity">
    <text evidence="2">Belongs to the terpene cyclase/mutase family.</text>
</comment>
<evidence type="ECO:0000313" key="6">
    <source>
        <dbReference type="EMBL" id="QVL32499.1"/>
    </source>
</evidence>
<dbReference type="PANTHER" id="PTHR11764">
    <property type="entry name" value="TERPENE CYCLASE/MUTASE FAMILY MEMBER"/>
    <property type="match status" value="1"/>
</dbReference>
<evidence type="ECO:0000259" key="4">
    <source>
        <dbReference type="Pfam" id="PF13243"/>
    </source>
</evidence>
<protein>
    <submittedName>
        <fullName evidence="6">Squalene--hopene cyclase</fullName>
    </submittedName>
</protein>
<dbReference type="RefSeq" id="WP_213497391.1">
    <property type="nucleotide sequence ID" value="NZ_CP074694.1"/>
</dbReference>
<evidence type="ECO:0000256" key="3">
    <source>
        <dbReference type="ARBA" id="ARBA00022737"/>
    </source>
</evidence>
<reference evidence="6" key="1">
    <citation type="submission" date="2021-05" db="EMBL/GenBank/DDBJ databases">
        <title>Complete genome sequence of the cellulolytic planctomycete Telmatocola sphagniphila SP2T and characterization of the first cellulase from planctomycetes.</title>
        <authorList>
            <person name="Rakitin A.L."/>
            <person name="Beletsky A.V."/>
            <person name="Naumoff D.G."/>
            <person name="Kulichevskaya I.S."/>
            <person name="Mardanov A.V."/>
            <person name="Ravin N.V."/>
            <person name="Dedysh S.N."/>
        </authorList>
    </citation>
    <scope>NUCLEOTIDE SEQUENCE</scope>
    <source>
        <strain evidence="6">SP2T</strain>
    </source>
</reference>
<evidence type="ECO:0000313" key="7">
    <source>
        <dbReference type="Proteomes" id="UP000676194"/>
    </source>
</evidence>
<dbReference type="Gene3D" id="1.50.10.20">
    <property type="match status" value="2"/>
</dbReference>